<dbReference type="PANTHER" id="PTHR48098:SF6">
    <property type="entry name" value="FERRI-BACILLIBACTIN ESTERASE BESA"/>
    <property type="match status" value="1"/>
</dbReference>
<dbReference type="RefSeq" id="WP_067761511.1">
    <property type="nucleotide sequence ID" value="NZ_CP015772.1"/>
</dbReference>
<sequence>MNAVKELNYKTEGAVLSSAWLKRDVIIDFYFPACVDDWSALCLLLINDGQDLHTMDFVGLLAGLYAQKEIRQVLCVGITAGPDRKREYGTAAAPDYMGRGDLAGSYTKFVLEELLPYTAIRYHTKAFKELAFAGFSLGGLSALDIVWNHPDVFSRAGIFSGSLWWRSRDQEDPAYNDDQDRIMQQQIRNGTYRPGLKFFLQCGLMDEANDRNQNGVIDAVDDTRDLVTELVKKGYRLGDIAYLELEDGKHDVATWKKAMPAFLKWGWGSVNVK</sequence>
<dbReference type="SUPFAM" id="SSF53474">
    <property type="entry name" value="alpha/beta-Hydrolases"/>
    <property type="match status" value="1"/>
</dbReference>
<evidence type="ECO:0000313" key="1">
    <source>
        <dbReference type="EMBL" id="ANH83658.1"/>
    </source>
</evidence>
<dbReference type="STRING" id="1176587.A8C56_02340"/>
<dbReference type="PANTHER" id="PTHR48098">
    <property type="entry name" value="ENTEROCHELIN ESTERASE-RELATED"/>
    <property type="match status" value="1"/>
</dbReference>
<evidence type="ECO:0000313" key="2">
    <source>
        <dbReference type="Proteomes" id="UP000077667"/>
    </source>
</evidence>
<dbReference type="InterPro" id="IPR000801">
    <property type="entry name" value="Esterase-like"/>
</dbReference>
<proteinExistence type="predicted"/>
<dbReference type="OrthoDB" id="9784036at2"/>
<dbReference type="EMBL" id="CP015772">
    <property type="protein sequence ID" value="ANH83658.1"/>
    <property type="molecule type" value="Genomic_DNA"/>
</dbReference>
<organism evidence="1 2">
    <name type="scientific">Niabella ginsenosidivorans</name>
    <dbReference type="NCBI Taxonomy" id="1176587"/>
    <lineage>
        <taxon>Bacteria</taxon>
        <taxon>Pseudomonadati</taxon>
        <taxon>Bacteroidota</taxon>
        <taxon>Chitinophagia</taxon>
        <taxon>Chitinophagales</taxon>
        <taxon>Chitinophagaceae</taxon>
        <taxon>Niabella</taxon>
    </lineage>
</organism>
<dbReference type="Gene3D" id="3.40.50.1820">
    <property type="entry name" value="alpha/beta hydrolase"/>
    <property type="match status" value="1"/>
</dbReference>
<dbReference type="KEGG" id="nia:A8C56_02340"/>
<dbReference type="AlphaFoldDB" id="A0A1A9I7J9"/>
<dbReference type="Pfam" id="PF00756">
    <property type="entry name" value="Esterase"/>
    <property type="match status" value="1"/>
</dbReference>
<protein>
    <submittedName>
        <fullName evidence="1">Esterase</fullName>
    </submittedName>
</protein>
<gene>
    <name evidence="1" type="ORF">A8C56_02340</name>
</gene>
<reference evidence="1 2" key="1">
    <citation type="submission" date="2016-05" db="EMBL/GenBank/DDBJ databases">
        <title>Niabella ginsenosidivorans BS26 whole genome sequencing.</title>
        <authorList>
            <person name="Im W.T."/>
            <person name="Siddiqi M.Z."/>
        </authorList>
    </citation>
    <scope>NUCLEOTIDE SEQUENCE [LARGE SCALE GENOMIC DNA]</scope>
    <source>
        <strain evidence="1 2">BS26</strain>
    </source>
</reference>
<name>A0A1A9I7J9_9BACT</name>
<dbReference type="InterPro" id="IPR029058">
    <property type="entry name" value="AB_hydrolase_fold"/>
</dbReference>
<keyword evidence="2" id="KW-1185">Reference proteome</keyword>
<dbReference type="Proteomes" id="UP000077667">
    <property type="component" value="Chromosome"/>
</dbReference>
<accession>A0A1A9I7J9</accession>
<dbReference type="InterPro" id="IPR050583">
    <property type="entry name" value="Mycobacterial_A85_antigen"/>
</dbReference>